<evidence type="ECO:0000313" key="10">
    <source>
        <dbReference type="Proteomes" id="UP000649617"/>
    </source>
</evidence>
<evidence type="ECO:0000256" key="1">
    <source>
        <dbReference type="ARBA" id="ARBA00004651"/>
    </source>
</evidence>
<feature type="transmembrane region" description="Helical" evidence="8">
    <location>
        <begin position="1143"/>
        <end position="1163"/>
    </location>
</feature>
<evidence type="ECO:0000256" key="6">
    <source>
        <dbReference type="ARBA" id="ARBA00023136"/>
    </source>
</evidence>
<dbReference type="PANTHER" id="PTHR30106:SF2">
    <property type="entry name" value="UPF0324 INNER MEMBRANE PROTEIN YEIH"/>
    <property type="match status" value="1"/>
</dbReference>
<dbReference type="Proteomes" id="UP000649617">
    <property type="component" value="Unassembled WGS sequence"/>
</dbReference>
<keyword evidence="3" id="KW-1003">Cell membrane</keyword>
<dbReference type="Pfam" id="PF03601">
    <property type="entry name" value="Cons_hypoth698"/>
    <property type="match status" value="1"/>
</dbReference>
<comment type="caution">
    <text evidence="9">The sequence shown here is derived from an EMBL/GenBank/DDBJ whole genome shotgun (WGS) entry which is preliminary data.</text>
</comment>
<feature type="region of interest" description="Disordered" evidence="7">
    <location>
        <begin position="411"/>
        <end position="444"/>
    </location>
</feature>
<evidence type="ECO:0000256" key="4">
    <source>
        <dbReference type="ARBA" id="ARBA00022692"/>
    </source>
</evidence>
<dbReference type="GO" id="GO:0005886">
    <property type="term" value="C:plasma membrane"/>
    <property type="evidence" value="ECO:0007669"/>
    <property type="project" value="UniProtKB-SubCell"/>
</dbReference>
<dbReference type="EMBL" id="CAJNIZ010003381">
    <property type="protein sequence ID" value="CAE7221953.1"/>
    <property type="molecule type" value="Genomic_DNA"/>
</dbReference>
<proteinExistence type="inferred from homology"/>
<keyword evidence="6 8" id="KW-0472">Membrane</keyword>
<feature type="transmembrane region" description="Helical" evidence="8">
    <location>
        <begin position="1110"/>
        <end position="1131"/>
    </location>
</feature>
<dbReference type="PANTHER" id="PTHR30106">
    <property type="entry name" value="INNER MEMBRANE PROTEIN YEIH-RELATED"/>
    <property type="match status" value="1"/>
</dbReference>
<feature type="transmembrane region" description="Helical" evidence="8">
    <location>
        <begin position="1233"/>
        <end position="1253"/>
    </location>
</feature>
<dbReference type="OrthoDB" id="427455at2759"/>
<keyword evidence="5 8" id="KW-1133">Transmembrane helix</keyword>
<feature type="transmembrane region" description="Helical" evidence="8">
    <location>
        <begin position="1259"/>
        <end position="1279"/>
    </location>
</feature>
<organism evidence="9 10">
    <name type="scientific">Symbiodinium pilosum</name>
    <name type="common">Dinoflagellate</name>
    <dbReference type="NCBI Taxonomy" id="2952"/>
    <lineage>
        <taxon>Eukaryota</taxon>
        <taxon>Sar</taxon>
        <taxon>Alveolata</taxon>
        <taxon>Dinophyceae</taxon>
        <taxon>Suessiales</taxon>
        <taxon>Symbiodiniaceae</taxon>
        <taxon>Symbiodinium</taxon>
    </lineage>
</organism>
<comment type="subcellular location">
    <subcellularLocation>
        <location evidence="1">Cell membrane</location>
        <topology evidence="1">Multi-pass membrane protein</topology>
    </subcellularLocation>
</comment>
<feature type="transmembrane region" description="Helical" evidence="8">
    <location>
        <begin position="1175"/>
        <end position="1194"/>
    </location>
</feature>
<protein>
    <submittedName>
        <fullName evidence="9">Uncharacterized protein</fullName>
    </submittedName>
</protein>
<sequence>MAGTSGQHAWTELMDLVERRWGGPQAFLANNAELFRSPKAGERRQDAAFDNLVEQTGGRFLVSQLLNVVADAGGVHYVLKALASVQLSQVCDFLEGLRSGGGQFQDLTKLTAIVGQVGGLTRLIRTLDKLQDPSRLTDIVRYGDAFARQGLLDSAEDTASHPAVLAKVLGDMDAESFLQAFDNVKLSSMAELVPLLISAGVLRGRGQHQTEEEVAAAGESALRWLARAGGAFLVSTAVYPIPARSFLKVMEQVNSCGLGRLRQPSLTKVGNWLTHLTRRLGSLEDFVDMVGKTDIISVVSCLNLTRSAVPSEHGEDFEDTITPIVSSAAQAFKTGSSIGGSEEPLVRVFPGPTTSEQAAPVHNMLQDILQIARATGMEGIFRLLSLFHKAESLERLERGVDLLGAARLLKTAPEAPPSQGQGSDIPGEDFEKGDRPEGGTTLASRAGPDLAVLDKVDYAGLAPSLYAYWSTALAVQTMFVNVWRLVAPGRATNIKLFEECLDVLHEAGLTQKSFKLDDRGPSAAQIESWRKVVAMLAANGGPDLFLDSLQGVAVEDFLHMIGLLRRAGLARSVDDTDQDMPSFCFGHDEDAGRIRNAMLHEFVERVVQAGGFHAFWHALKGVDLAKLKGDLHCLAVIRRKLSELTNKDWWLAVHDAEGLEDLLHSHLEERKRRGDDLTLRQRQRLVKRFKEVGGVESFLEKFDKVNLAQLLRQHEALDKARIKRVSVIEALAEIGWLVKHEVEHLEGLYTVAETLVRWGDRHFCGAEPSRLWRVLADQVAWLLSAIEENGTLLKATINHGSKNPAKEPELTPARLAQFLQALRPMGGVTGFLTAFRGLDFATAAVQARILHDSCVRSSETTRRLSCIYRLLHYNPAHLRGLEHFLRRFAGPVFAEAQAQGCTSQDRLRAAERWQRLTSFLAMAAGRTSGGADPEPGSGPERALEVLQLGLRLSQAAGLKVSAQEGKEPFYMRASIYDSSGVVAEVDKAIVVCVYPLHPAIADHACTDNKKAKAVKGSPRDRRSLAMAGNGHENSAADFVGERLPGTVFVAAKLQEILSTTGVWYGFNVSVQQILTMGAGSFIAALTMVFSTLAVGVAAGEVLRVDRSVSLLVATGASICGVSAVMAAAPVVEEDGASASKVSVALATVMVFGIASMFLYPIMWQRLPGPVSARAMGIYTGATVYEVAGVVAAGHAMSPTVASAALLTKLVRVLMLAPYLFIVSRLRSGHSGSTGIQTPWFAFAFFGVCVFSSYLPLPDGLAACAIKIGSWCTALAMVGLGLESDAAAIKRMGWRPMLLASALFAYLAPRLQTDQSGS</sequence>
<keyword evidence="10" id="KW-1185">Reference proteome</keyword>
<evidence type="ECO:0000256" key="7">
    <source>
        <dbReference type="SAM" id="MobiDB-lite"/>
    </source>
</evidence>
<name>A0A812K416_SYMPI</name>
<feature type="transmembrane region" description="Helical" evidence="8">
    <location>
        <begin position="1076"/>
        <end position="1098"/>
    </location>
</feature>
<evidence type="ECO:0000256" key="5">
    <source>
        <dbReference type="ARBA" id="ARBA00022989"/>
    </source>
</evidence>
<evidence type="ECO:0000256" key="3">
    <source>
        <dbReference type="ARBA" id="ARBA00022475"/>
    </source>
</evidence>
<gene>
    <name evidence="9" type="ORF">SPIL2461_LOCUS2966</name>
</gene>
<evidence type="ECO:0000313" key="9">
    <source>
        <dbReference type="EMBL" id="CAE7221953.1"/>
    </source>
</evidence>
<evidence type="ECO:0000256" key="2">
    <source>
        <dbReference type="ARBA" id="ARBA00007977"/>
    </source>
</evidence>
<reference evidence="9" key="1">
    <citation type="submission" date="2021-02" db="EMBL/GenBank/DDBJ databases">
        <authorList>
            <person name="Dougan E. K."/>
            <person name="Rhodes N."/>
            <person name="Thang M."/>
            <person name="Chan C."/>
        </authorList>
    </citation>
    <scope>NUCLEOTIDE SEQUENCE</scope>
</reference>
<accession>A0A812K416</accession>
<keyword evidence="4 8" id="KW-0812">Transmembrane</keyword>
<dbReference type="InterPro" id="IPR018383">
    <property type="entry name" value="UPF0324_pro"/>
</dbReference>
<evidence type="ECO:0000256" key="8">
    <source>
        <dbReference type="SAM" id="Phobius"/>
    </source>
</evidence>
<feature type="transmembrane region" description="Helical" evidence="8">
    <location>
        <begin position="1200"/>
        <end position="1221"/>
    </location>
</feature>
<comment type="similarity">
    <text evidence="2">Belongs to the UPF0324 family.</text>
</comment>